<dbReference type="OrthoDB" id="486477at2759"/>
<reference evidence="2" key="1">
    <citation type="submission" date="2021-02" db="EMBL/GenBank/DDBJ databases">
        <authorList>
            <person name="Dougan E. K."/>
            <person name="Rhodes N."/>
            <person name="Thang M."/>
            <person name="Chan C."/>
        </authorList>
    </citation>
    <scope>NUCLEOTIDE SEQUENCE</scope>
</reference>
<dbReference type="EMBL" id="CAJNNV010033453">
    <property type="protein sequence ID" value="CAE8643872.1"/>
    <property type="molecule type" value="Genomic_DNA"/>
</dbReference>
<name>A0A813I2G2_POLGL</name>
<evidence type="ECO:0000313" key="3">
    <source>
        <dbReference type="Proteomes" id="UP000654075"/>
    </source>
</evidence>
<keyword evidence="3" id="KW-1185">Reference proteome</keyword>
<dbReference type="Proteomes" id="UP000654075">
    <property type="component" value="Unassembled WGS sequence"/>
</dbReference>
<gene>
    <name evidence="2" type="ORF">PGLA1383_LOCUS58163</name>
</gene>
<feature type="compositionally biased region" description="Low complexity" evidence="1">
    <location>
        <begin position="54"/>
        <end position="69"/>
    </location>
</feature>
<protein>
    <submittedName>
        <fullName evidence="2">Uncharacterized protein</fullName>
    </submittedName>
</protein>
<sequence length="251" mass="26285">MAMEATLGAIPAHSADADVPTGSAAPDEAAAAVQHFDMCDDDEGEMEVAGADISTSGPGSLSPDSGSSLVADATDGPEGAELAAEVRERFRWLCEEDQKTVCRRECQLAQKKQEAMLRQLQMTVERYSKALEVAHAVASSSSQGWTEDELAEEVGLSPLLRSKYEDRIGFLQSMALAVDAESAVSLPRLTPLEQAKGFAFASYASTAAVANKLKDNTASAAPALESARSAFASFASRLSFGGGPSRPSGPH</sequence>
<proteinExistence type="predicted"/>
<comment type="caution">
    <text evidence="2">The sequence shown here is derived from an EMBL/GenBank/DDBJ whole genome shotgun (WGS) entry which is preliminary data.</text>
</comment>
<evidence type="ECO:0000256" key="1">
    <source>
        <dbReference type="SAM" id="MobiDB-lite"/>
    </source>
</evidence>
<accession>A0A813I2G2</accession>
<dbReference type="AlphaFoldDB" id="A0A813I2G2"/>
<feature type="region of interest" description="Disordered" evidence="1">
    <location>
        <begin position="47"/>
        <end position="75"/>
    </location>
</feature>
<feature type="region of interest" description="Disordered" evidence="1">
    <location>
        <begin position="1"/>
        <end position="28"/>
    </location>
</feature>
<evidence type="ECO:0000313" key="2">
    <source>
        <dbReference type="EMBL" id="CAE8643872.1"/>
    </source>
</evidence>
<organism evidence="2 3">
    <name type="scientific">Polarella glacialis</name>
    <name type="common">Dinoflagellate</name>
    <dbReference type="NCBI Taxonomy" id="89957"/>
    <lineage>
        <taxon>Eukaryota</taxon>
        <taxon>Sar</taxon>
        <taxon>Alveolata</taxon>
        <taxon>Dinophyceae</taxon>
        <taxon>Suessiales</taxon>
        <taxon>Suessiaceae</taxon>
        <taxon>Polarella</taxon>
    </lineage>
</organism>